<dbReference type="GO" id="GO:0005524">
    <property type="term" value="F:ATP binding"/>
    <property type="evidence" value="ECO:0007669"/>
    <property type="project" value="InterPro"/>
</dbReference>
<dbReference type="PANTHER" id="PTHR46411:SF3">
    <property type="entry name" value="AAA+ ATPASE DOMAIN-CONTAINING PROTEIN"/>
    <property type="match status" value="1"/>
</dbReference>
<dbReference type="KEGG" id="pfj:MYCFIDRAFT_146727"/>
<accession>M2ZDT1</accession>
<sequence length="182" mass="20249">MRIGAFSVTDVETFIWNDAAFDSLVMEDHLKHTLGTLVQAYGRRIDDSGFDDFIKHKGRGLIGLLFGKPGLGKTFTAEAIAEMAHLPLMTVSAGRLGSKPDEIEKNLRSTLDLAAHWRAVVLFDEADVFLAARVATSIERNAVVSVFLRELEYFPGIMLLTTNKKDLIDEAFHSWSTTLVQH</sequence>
<protein>
    <recommendedName>
        <fullName evidence="1">AAA+ ATPase domain-containing protein</fullName>
    </recommendedName>
</protein>
<dbReference type="Proteomes" id="UP000016932">
    <property type="component" value="Unassembled WGS sequence"/>
</dbReference>
<dbReference type="RefSeq" id="XP_007932030.1">
    <property type="nucleotide sequence ID" value="XM_007933839.1"/>
</dbReference>
<dbReference type="SUPFAM" id="SSF52540">
    <property type="entry name" value="P-loop containing nucleoside triphosphate hydrolases"/>
    <property type="match status" value="1"/>
</dbReference>
<dbReference type="VEuPathDB" id="FungiDB:MYCFIDRAFT_146727"/>
<dbReference type="InterPro" id="IPR003959">
    <property type="entry name" value="ATPase_AAA_core"/>
</dbReference>
<proteinExistence type="predicted"/>
<organism evidence="2 3">
    <name type="scientific">Pseudocercospora fijiensis (strain CIRAD86)</name>
    <name type="common">Black leaf streak disease fungus</name>
    <name type="synonym">Mycosphaerella fijiensis</name>
    <dbReference type="NCBI Taxonomy" id="383855"/>
    <lineage>
        <taxon>Eukaryota</taxon>
        <taxon>Fungi</taxon>
        <taxon>Dikarya</taxon>
        <taxon>Ascomycota</taxon>
        <taxon>Pezizomycotina</taxon>
        <taxon>Dothideomycetes</taxon>
        <taxon>Dothideomycetidae</taxon>
        <taxon>Mycosphaerellales</taxon>
        <taxon>Mycosphaerellaceae</taxon>
        <taxon>Pseudocercospora</taxon>
    </lineage>
</organism>
<dbReference type="GeneID" id="19331354"/>
<dbReference type="GO" id="GO:0016887">
    <property type="term" value="F:ATP hydrolysis activity"/>
    <property type="evidence" value="ECO:0007669"/>
    <property type="project" value="InterPro"/>
</dbReference>
<dbReference type="SMART" id="SM00382">
    <property type="entry name" value="AAA"/>
    <property type="match status" value="1"/>
</dbReference>
<dbReference type="Pfam" id="PF00004">
    <property type="entry name" value="AAA"/>
    <property type="match status" value="1"/>
</dbReference>
<dbReference type="CDD" id="cd19481">
    <property type="entry name" value="RecA-like_protease"/>
    <property type="match status" value="1"/>
</dbReference>
<dbReference type="OrthoDB" id="10042665at2759"/>
<evidence type="ECO:0000313" key="3">
    <source>
        <dbReference type="Proteomes" id="UP000016932"/>
    </source>
</evidence>
<dbReference type="EMBL" id="KB446566">
    <property type="protein sequence ID" value="EME77244.1"/>
    <property type="molecule type" value="Genomic_DNA"/>
</dbReference>
<dbReference type="HOGENOM" id="CLU_004471_5_2_1"/>
<dbReference type="InterPro" id="IPR003593">
    <property type="entry name" value="AAA+_ATPase"/>
</dbReference>
<evidence type="ECO:0000259" key="1">
    <source>
        <dbReference type="SMART" id="SM00382"/>
    </source>
</evidence>
<dbReference type="Gene3D" id="3.40.50.300">
    <property type="entry name" value="P-loop containing nucleotide triphosphate hydrolases"/>
    <property type="match status" value="1"/>
</dbReference>
<feature type="domain" description="AAA+ ATPase" evidence="1">
    <location>
        <begin position="59"/>
        <end position="181"/>
    </location>
</feature>
<gene>
    <name evidence="2" type="ORF">MYCFIDRAFT_146727</name>
</gene>
<dbReference type="AlphaFoldDB" id="M2ZDT1"/>
<dbReference type="STRING" id="383855.M2ZDT1"/>
<dbReference type="PANTHER" id="PTHR46411">
    <property type="entry name" value="FAMILY ATPASE, PUTATIVE-RELATED"/>
    <property type="match status" value="1"/>
</dbReference>
<keyword evidence="3" id="KW-1185">Reference proteome</keyword>
<evidence type="ECO:0000313" key="2">
    <source>
        <dbReference type="EMBL" id="EME77244.1"/>
    </source>
</evidence>
<reference evidence="2 3" key="1">
    <citation type="journal article" date="2012" name="PLoS Pathog.">
        <title>Diverse lifestyles and strategies of plant pathogenesis encoded in the genomes of eighteen Dothideomycetes fungi.</title>
        <authorList>
            <person name="Ohm R.A."/>
            <person name="Feau N."/>
            <person name="Henrissat B."/>
            <person name="Schoch C.L."/>
            <person name="Horwitz B.A."/>
            <person name="Barry K.W."/>
            <person name="Condon B.J."/>
            <person name="Copeland A.C."/>
            <person name="Dhillon B."/>
            <person name="Glaser F."/>
            <person name="Hesse C.N."/>
            <person name="Kosti I."/>
            <person name="LaButti K."/>
            <person name="Lindquist E.A."/>
            <person name="Lucas S."/>
            <person name="Salamov A.A."/>
            <person name="Bradshaw R.E."/>
            <person name="Ciuffetti L."/>
            <person name="Hamelin R.C."/>
            <person name="Kema G.H.J."/>
            <person name="Lawrence C."/>
            <person name="Scott J.A."/>
            <person name="Spatafora J.W."/>
            <person name="Turgeon B.G."/>
            <person name="de Wit P.J.G.M."/>
            <person name="Zhong S."/>
            <person name="Goodwin S.B."/>
            <person name="Grigoriev I.V."/>
        </authorList>
    </citation>
    <scope>NUCLEOTIDE SEQUENCE [LARGE SCALE GENOMIC DNA]</scope>
    <source>
        <strain evidence="2 3">CIRAD86</strain>
    </source>
</reference>
<name>M2ZDT1_PSEFD</name>
<dbReference type="eggNOG" id="KOG0742">
    <property type="taxonomic scope" value="Eukaryota"/>
</dbReference>
<dbReference type="InterPro" id="IPR027417">
    <property type="entry name" value="P-loop_NTPase"/>
</dbReference>